<evidence type="ECO:0000313" key="2">
    <source>
        <dbReference type="WBParaSite" id="ACRNAN_scaffold4647.g32269.t1"/>
    </source>
</evidence>
<protein>
    <submittedName>
        <fullName evidence="2">Uncharacterized protein</fullName>
    </submittedName>
</protein>
<dbReference type="WBParaSite" id="ACRNAN_scaffold4647.g32269.t1">
    <property type="protein sequence ID" value="ACRNAN_scaffold4647.g32269.t1"/>
    <property type="gene ID" value="ACRNAN_scaffold4647.g32269"/>
</dbReference>
<proteinExistence type="predicted"/>
<keyword evidence="1" id="KW-1185">Reference proteome</keyword>
<organism evidence="1 2">
    <name type="scientific">Acrobeloides nanus</name>
    <dbReference type="NCBI Taxonomy" id="290746"/>
    <lineage>
        <taxon>Eukaryota</taxon>
        <taxon>Metazoa</taxon>
        <taxon>Ecdysozoa</taxon>
        <taxon>Nematoda</taxon>
        <taxon>Chromadorea</taxon>
        <taxon>Rhabditida</taxon>
        <taxon>Tylenchina</taxon>
        <taxon>Cephalobomorpha</taxon>
        <taxon>Cephaloboidea</taxon>
        <taxon>Cephalobidae</taxon>
        <taxon>Acrobeloides</taxon>
    </lineage>
</organism>
<name>A0A914E082_9BILA</name>
<sequence length="79" mass="8746">MTNENINPQSQDFGVPSDGIYKCSKCKQIKYQYRLPYRVPKTIVCDGIVASDPEATHFCLPSCPNYPGPLTCNACGETQ</sequence>
<reference evidence="2" key="1">
    <citation type="submission" date="2022-11" db="UniProtKB">
        <authorList>
            <consortium name="WormBaseParasite"/>
        </authorList>
    </citation>
    <scope>IDENTIFICATION</scope>
</reference>
<dbReference type="AlphaFoldDB" id="A0A914E082"/>
<evidence type="ECO:0000313" key="1">
    <source>
        <dbReference type="Proteomes" id="UP000887540"/>
    </source>
</evidence>
<dbReference type="Proteomes" id="UP000887540">
    <property type="component" value="Unplaced"/>
</dbReference>
<accession>A0A914E082</accession>